<gene>
    <name evidence="1" type="ORF">AN218_04700</name>
</gene>
<keyword evidence="2" id="KW-1185">Reference proteome</keyword>
<dbReference type="AlphaFoldDB" id="A0A1E7LAE7"/>
<dbReference type="Proteomes" id="UP000176005">
    <property type="component" value="Unassembled WGS sequence"/>
</dbReference>
<evidence type="ECO:0000313" key="2">
    <source>
        <dbReference type="Proteomes" id="UP000176005"/>
    </source>
</evidence>
<sequence>MLSIETILDFKFNDLARSFADTHGYGGGLYGTHGMDEMRDDAEELTVARGFGLISGDAMDQPLPAAPGGFFYGHECERIRYQANAETVTAGFERIGVECWEWRGYIAFDASSAKGRKLAEEYGDALAAYPILDEERVSELEHEAACHLVEQEIRLPDGVNAEDVLSELPETPYCADCGTGDLTDAMDKLGYTQCADCEEWLKTETTGALCYDCADAYSEPDCECVSTYVDTMRHLSTHVDTTRLPLRLLSSSYPTESDVREIQRGCENCYPAIYPYAVAA</sequence>
<proteinExistence type="predicted"/>
<name>A0A1E7LAE7_9ACTN</name>
<reference evidence="1 2" key="1">
    <citation type="journal article" date="2016" name="Front. Microbiol.">
        <title>Comparative Genomics Analysis of Streptomyces Species Reveals Their Adaptation to the Marine Environment and Their Diversity at the Genomic Level.</title>
        <authorList>
            <person name="Tian X."/>
            <person name="Zhang Z."/>
            <person name="Yang T."/>
            <person name="Chen M."/>
            <person name="Li J."/>
            <person name="Chen F."/>
            <person name="Yang J."/>
            <person name="Li W."/>
            <person name="Zhang B."/>
            <person name="Zhang Z."/>
            <person name="Wu J."/>
            <person name="Zhang C."/>
            <person name="Long L."/>
            <person name="Xiao J."/>
        </authorList>
    </citation>
    <scope>NUCLEOTIDE SEQUENCE [LARGE SCALE GENOMIC DNA]</scope>
    <source>
        <strain evidence="1 2">SCSIO 10429</strain>
    </source>
</reference>
<dbReference type="EMBL" id="LJGW01000092">
    <property type="protein sequence ID" value="OEV13215.1"/>
    <property type="molecule type" value="Genomic_DNA"/>
</dbReference>
<dbReference type="RefSeq" id="WP_070015339.1">
    <property type="nucleotide sequence ID" value="NZ_LJGW01000092.1"/>
</dbReference>
<evidence type="ECO:0000313" key="1">
    <source>
        <dbReference type="EMBL" id="OEV13215.1"/>
    </source>
</evidence>
<organism evidence="1 2">
    <name type="scientific">Streptomyces nanshensis</name>
    <dbReference type="NCBI Taxonomy" id="518642"/>
    <lineage>
        <taxon>Bacteria</taxon>
        <taxon>Bacillati</taxon>
        <taxon>Actinomycetota</taxon>
        <taxon>Actinomycetes</taxon>
        <taxon>Kitasatosporales</taxon>
        <taxon>Streptomycetaceae</taxon>
        <taxon>Streptomyces</taxon>
    </lineage>
</organism>
<protein>
    <submittedName>
        <fullName evidence="1">Uncharacterized protein</fullName>
    </submittedName>
</protein>
<accession>A0A1E7LAE7</accession>
<comment type="caution">
    <text evidence="1">The sequence shown here is derived from an EMBL/GenBank/DDBJ whole genome shotgun (WGS) entry which is preliminary data.</text>
</comment>
<dbReference type="PATRIC" id="fig|518642.10.peg.6961"/>